<dbReference type="AlphaFoldDB" id="A0A0C1MWP0"/>
<sequence>MLTFNKGLFMQVSIIGKHLDIGDSLREYIEKSITENVTKYFDSAISAHVAIAKEGHHFKNHLFKTDIIVNEGTGNKILIKGEGLEADAYQSFDDAVRRMEKQLRRYKRKIKNHHNIRPEKEFAATKYIISPSTEEDEVEETSEAPVIIAEKATSIQSLSVSDAVMRMDLMNLPALLFINSGTNKLNLVYYRSDGNISWVDTNVSA</sequence>
<dbReference type="PATRIC" id="fig|86105.3.peg.1858"/>
<name>A0A0C1MWP0_9RICK</name>
<keyword evidence="4" id="KW-0963">Cytoplasm</keyword>
<feature type="domain" description="Sigma 54 modulation/S30EA ribosomal protein C-terminal" evidence="6">
    <location>
        <begin position="143"/>
        <end position="196"/>
    </location>
</feature>
<dbReference type="STRING" id="86105.NF27_IN00570"/>
<dbReference type="Pfam" id="PF16321">
    <property type="entry name" value="Ribosom_S30AE_C"/>
    <property type="match status" value="1"/>
</dbReference>
<accession>A0A0C1MWP0</accession>
<reference evidence="7 8" key="1">
    <citation type="submission" date="2014-11" db="EMBL/GenBank/DDBJ databases">
        <title>A Rickettsiales Symbiont of Amoebae With Ancient Features.</title>
        <authorList>
            <person name="Schulz F."/>
            <person name="Martijn J."/>
            <person name="Wascher F."/>
            <person name="Kostanjsek R."/>
            <person name="Ettema T.J."/>
            <person name="Horn M."/>
        </authorList>
    </citation>
    <scope>NUCLEOTIDE SEQUENCE [LARGE SCALE GENOMIC DNA]</scope>
    <source>
        <strain evidence="7 8">UWC36</strain>
    </source>
</reference>
<dbReference type="Proteomes" id="UP000031258">
    <property type="component" value="Unassembled WGS sequence"/>
</dbReference>
<protein>
    <recommendedName>
        <fullName evidence="3 4">Ribosome hibernation promoting factor</fullName>
        <shortName evidence="4">HPF</shortName>
    </recommendedName>
</protein>
<dbReference type="GO" id="GO:0045900">
    <property type="term" value="P:negative regulation of translational elongation"/>
    <property type="evidence" value="ECO:0007669"/>
    <property type="project" value="TreeGrafter"/>
</dbReference>
<dbReference type="InterPro" id="IPR032528">
    <property type="entry name" value="Ribosom_S30AE_C"/>
</dbReference>
<organism evidence="7 8">
    <name type="scientific">Candidatus Jidaibacter acanthamoebae</name>
    <dbReference type="NCBI Taxonomy" id="86105"/>
    <lineage>
        <taxon>Bacteria</taxon>
        <taxon>Pseudomonadati</taxon>
        <taxon>Pseudomonadota</taxon>
        <taxon>Alphaproteobacteria</taxon>
        <taxon>Rickettsiales</taxon>
        <taxon>Candidatus Midichloriaceae</taxon>
        <taxon>Candidatus Jidaibacter</taxon>
    </lineage>
</organism>
<dbReference type="InterPro" id="IPR003489">
    <property type="entry name" value="RHF/RaiA"/>
</dbReference>
<dbReference type="InterPro" id="IPR050574">
    <property type="entry name" value="HPF/YfiA_ribosome-assoc"/>
</dbReference>
<feature type="coiled-coil region" evidence="5">
    <location>
        <begin position="89"/>
        <end position="116"/>
    </location>
</feature>
<dbReference type="SUPFAM" id="SSF69754">
    <property type="entry name" value="Ribosome binding protein Y (YfiA homologue)"/>
    <property type="match status" value="1"/>
</dbReference>
<evidence type="ECO:0000256" key="1">
    <source>
        <dbReference type="ARBA" id="ARBA00022845"/>
    </source>
</evidence>
<evidence type="ECO:0000256" key="2">
    <source>
        <dbReference type="ARBA" id="ARBA00038695"/>
    </source>
</evidence>
<comment type="subcellular location">
    <subcellularLocation>
        <location evidence="4">Cytoplasm</location>
    </subcellularLocation>
</comment>
<dbReference type="Pfam" id="PF02482">
    <property type="entry name" value="Ribosomal_S30AE"/>
    <property type="match status" value="1"/>
</dbReference>
<comment type="function">
    <text evidence="4">Required for dimerization of active 70S ribosomes into 100S ribosomes in stationary phase; 100S ribosomes are translationally inactive and sometimes present during exponential growth.</text>
</comment>
<gene>
    <name evidence="4" type="primary">hpf</name>
    <name evidence="7" type="ORF">NF27_IN00570</name>
</gene>
<dbReference type="CDD" id="cd00552">
    <property type="entry name" value="RaiA"/>
    <property type="match status" value="1"/>
</dbReference>
<dbReference type="InterPro" id="IPR038416">
    <property type="entry name" value="Ribosom_S30AE_C_sf"/>
</dbReference>
<keyword evidence="8" id="KW-1185">Reference proteome</keyword>
<dbReference type="HAMAP" id="MF_00839">
    <property type="entry name" value="HPF"/>
    <property type="match status" value="1"/>
</dbReference>
<dbReference type="Gene3D" id="3.30.505.50">
    <property type="entry name" value="Sigma 54 modulation/S30EA ribosomal protein, C-terminal domain"/>
    <property type="match status" value="1"/>
</dbReference>
<evidence type="ECO:0000313" key="7">
    <source>
        <dbReference type="EMBL" id="KIE04316.1"/>
    </source>
</evidence>
<evidence type="ECO:0000259" key="6">
    <source>
        <dbReference type="Pfam" id="PF16321"/>
    </source>
</evidence>
<evidence type="ECO:0000256" key="4">
    <source>
        <dbReference type="HAMAP-Rule" id="MF_00839"/>
    </source>
</evidence>
<dbReference type="GO" id="GO:0022627">
    <property type="term" value="C:cytosolic small ribosomal subunit"/>
    <property type="evidence" value="ECO:0007669"/>
    <property type="project" value="TreeGrafter"/>
</dbReference>
<dbReference type="NCBIfam" id="TIGR00741">
    <property type="entry name" value="yfiA"/>
    <property type="match status" value="1"/>
</dbReference>
<evidence type="ECO:0000313" key="8">
    <source>
        <dbReference type="Proteomes" id="UP000031258"/>
    </source>
</evidence>
<comment type="caution">
    <text evidence="7">The sequence shown here is derived from an EMBL/GenBank/DDBJ whole genome shotgun (WGS) entry which is preliminary data.</text>
</comment>
<dbReference type="Gene3D" id="3.30.160.100">
    <property type="entry name" value="Ribosome hibernation promotion factor-like"/>
    <property type="match status" value="1"/>
</dbReference>
<dbReference type="PANTHER" id="PTHR33231:SF1">
    <property type="entry name" value="30S RIBOSOMAL PROTEIN"/>
    <property type="match status" value="1"/>
</dbReference>
<comment type="similarity">
    <text evidence="4">Belongs to the HPF/YfiA ribosome-associated protein family. Long HPF subfamily.</text>
</comment>
<comment type="subunit">
    <text evidence="2">Associates exclusively with 100S ribosomes, which are dimers of 70S ribosomes.</text>
</comment>
<comment type="subunit">
    <text evidence="4">Interacts with 100S ribosomes.</text>
</comment>
<dbReference type="InterPro" id="IPR036567">
    <property type="entry name" value="RHF-like"/>
</dbReference>
<keyword evidence="5" id="KW-0175">Coiled coil</keyword>
<dbReference type="GO" id="GO:0043024">
    <property type="term" value="F:ribosomal small subunit binding"/>
    <property type="evidence" value="ECO:0007669"/>
    <property type="project" value="TreeGrafter"/>
</dbReference>
<dbReference type="InterPro" id="IPR034694">
    <property type="entry name" value="HPF_long/plastid"/>
</dbReference>
<evidence type="ECO:0000256" key="5">
    <source>
        <dbReference type="SAM" id="Coils"/>
    </source>
</evidence>
<proteinExistence type="inferred from homology"/>
<keyword evidence="1 4" id="KW-0810">Translation regulation</keyword>
<dbReference type="EMBL" id="JSWE01000206">
    <property type="protein sequence ID" value="KIE04316.1"/>
    <property type="molecule type" value="Genomic_DNA"/>
</dbReference>
<evidence type="ECO:0000256" key="3">
    <source>
        <dbReference type="ARBA" id="ARBA00041148"/>
    </source>
</evidence>
<dbReference type="PANTHER" id="PTHR33231">
    <property type="entry name" value="30S RIBOSOMAL PROTEIN"/>
    <property type="match status" value="1"/>
</dbReference>